<dbReference type="SUPFAM" id="SSF56003">
    <property type="entry name" value="Molybdenum cofactor-binding domain"/>
    <property type="match status" value="1"/>
</dbReference>
<dbReference type="RefSeq" id="WP_304602069.1">
    <property type="nucleotide sequence ID" value="NZ_JAUQYP010000002.1"/>
</dbReference>
<dbReference type="InterPro" id="IPR036856">
    <property type="entry name" value="Ald_Oxase/Xan_DH_a/b_sf"/>
</dbReference>
<dbReference type="Pfam" id="PF02738">
    <property type="entry name" value="MoCoBD_1"/>
    <property type="match status" value="1"/>
</dbReference>
<dbReference type="Pfam" id="PF01315">
    <property type="entry name" value="Ald_Xan_dh_C"/>
    <property type="match status" value="1"/>
</dbReference>
<dbReference type="Pfam" id="PF20256">
    <property type="entry name" value="MoCoBD_2"/>
    <property type="match status" value="1"/>
</dbReference>
<accession>A0ABT9DBV6</accession>
<evidence type="ECO:0000256" key="1">
    <source>
        <dbReference type="SAM" id="MobiDB-lite"/>
    </source>
</evidence>
<dbReference type="InterPro" id="IPR000674">
    <property type="entry name" value="Ald_Oxase/Xan_DH_a/b"/>
</dbReference>
<dbReference type="SMART" id="SM01008">
    <property type="entry name" value="Ald_Xan_dh_C"/>
    <property type="match status" value="1"/>
</dbReference>
<reference evidence="3 4" key="1">
    <citation type="submission" date="2023-07" db="EMBL/GenBank/DDBJ databases">
        <title>Description of novel actinomycetes strains, isolated from tidal flat sediment.</title>
        <authorList>
            <person name="Lu C."/>
        </authorList>
    </citation>
    <scope>NUCLEOTIDE SEQUENCE [LARGE SCALE GENOMIC DNA]</scope>
    <source>
        <strain evidence="3 4">SYSU T00b441</strain>
    </source>
</reference>
<dbReference type="SUPFAM" id="SSF54665">
    <property type="entry name" value="CO dehydrogenase molybdoprotein N-domain-like"/>
    <property type="match status" value="1"/>
</dbReference>
<protein>
    <submittedName>
        <fullName evidence="3">Xanthine dehydrogenase family protein molybdopterin-binding subunit</fullName>
    </submittedName>
</protein>
<sequence>MGDALKAQEVGTLRPDGNVGTRTKRYGGLERASGAQKYAADLDFPEALQVAIVTIPVGCADILGVDTSEAEAMPGVVGVLTAADLPSPMPRFGVSHKDRPVMADGRVNFYGEPVAAVAALTQEQADAAARAVTVDYRELPGVYTLDAALAPDAHLVQDPSDPTKRAGDPLRETNVIEEQTIAWGDLTEQEAKAALVVEDSYSYPMMTQFPIEPLAVIAEPTDAGGLTVYTPVQHPYLMQRIVAGLIGKTLTQVHVIAPDPGGGFGGKQIPKYEPLMAFLALKLDRTVRLTLNLAETTTAIRRAGAKVHARTGFSAEGDILFHHVVIDYQIGAYADVAPRVMTKGSYVGGGPYRLPACRIEARAVLTNTPVSTAMRGYGAPQISWATESQITDGARRLGLDPARVRLRNLVDNGEEFVQGEFAGKADGEWKEAVVKAMELAGWDDPLPPNRGRGIAVGIKSSATSGLSQSLVRLLYDGSAIVYAGTSDMGQGARTIWAQTVADELGVPVGKVQVISGDTDLVPFDLQTSASRSTVFMGTAVLRACRDVRRQVREMYAERVGADPGDIDDEPGALLTPEGAVTLDEAARIGLGALRGEVLGQGTCRLEGRKGHPLGGDASFYEFNCTISEVELDRGTGQYVITRHVSVSDVGTELNPIQVVAQEEGGAIMGLGQADMEQLVFDEHGRLLNASAIDYRVPTYKDVPLELLTGSVENHDGPGPYGSKGMSEGPILCTGAALGAAVTAAAGVKVTDLPLTAERIWRATRAAAEGAIA</sequence>
<dbReference type="EMBL" id="JAUQYP010000002">
    <property type="protein sequence ID" value="MDO8108365.1"/>
    <property type="molecule type" value="Genomic_DNA"/>
</dbReference>
<evidence type="ECO:0000313" key="4">
    <source>
        <dbReference type="Proteomes" id="UP001232536"/>
    </source>
</evidence>
<proteinExistence type="predicted"/>
<comment type="caution">
    <text evidence="3">The sequence shown here is derived from an EMBL/GenBank/DDBJ whole genome shotgun (WGS) entry which is preliminary data.</text>
</comment>
<dbReference type="InterPro" id="IPR008274">
    <property type="entry name" value="AldOxase/xan_DH_MoCoBD1"/>
</dbReference>
<evidence type="ECO:0000313" key="3">
    <source>
        <dbReference type="EMBL" id="MDO8108365.1"/>
    </source>
</evidence>
<dbReference type="Gene3D" id="3.90.1170.50">
    <property type="entry name" value="Aldehyde oxidase/xanthine dehydrogenase, a/b hammerhead"/>
    <property type="match status" value="1"/>
</dbReference>
<dbReference type="InterPro" id="IPR016208">
    <property type="entry name" value="Ald_Oxase/xanthine_DH-like"/>
</dbReference>
<keyword evidence="4" id="KW-1185">Reference proteome</keyword>
<organism evidence="3 4">
    <name type="scientific">Actinotalea lenta</name>
    <dbReference type="NCBI Taxonomy" id="3064654"/>
    <lineage>
        <taxon>Bacteria</taxon>
        <taxon>Bacillati</taxon>
        <taxon>Actinomycetota</taxon>
        <taxon>Actinomycetes</taxon>
        <taxon>Micrococcales</taxon>
        <taxon>Cellulomonadaceae</taxon>
        <taxon>Actinotalea</taxon>
    </lineage>
</organism>
<dbReference type="Gene3D" id="3.30.365.10">
    <property type="entry name" value="Aldehyde oxidase/xanthine dehydrogenase, molybdopterin binding domain"/>
    <property type="match status" value="4"/>
</dbReference>
<evidence type="ECO:0000259" key="2">
    <source>
        <dbReference type="SMART" id="SM01008"/>
    </source>
</evidence>
<feature type="domain" description="Aldehyde oxidase/xanthine dehydrogenase a/b hammerhead" evidence="2">
    <location>
        <begin position="33"/>
        <end position="140"/>
    </location>
</feature>
<dbReference type="InterPro" id="IPR037165">
    <property type="entry name" value="AldOxase/xan_DH_Mopterin-bd_sf"/>
</dbReference>
<gene>
    <name evidence="3" type="ORF">Q6348_14295</name>
</gene>
<name>A0ABT9DBV6_9CELL</name>
<dbReference type="PANTHER" id="PTHR11908:SF157">
    <property type="entry name" value="XANTHINE DEHYDROGENASE SUBUNIT D-RELATED"/>
    <property type="match status" value="1"/>
</dbReference>
<dbReference type="InterPro" id="IPR046867">
    <property type="entry name" value="AldOxase/xan_DH_MoCoBD2"/>
</dbReference>
<dbReference type="PANTHER" id="PTHR11908">
    <property type="entry name" value="XANTHINE DEHYDROGENASE"/>
    <property type="match status" value="1"/>
</dbReference>
<dbReference type="Proteomes" id="UP001232536">
    <property type="component" value="Unassembled WGS sequence"/>
</dbReference>
<feature type="region of interest" description="Disordered" evidence="1">
    <location>
        <begin position="1"/>
        <end position="21"/>
    </location>
</feature>